<name>W7XD86_TETTS</name>
<dbReference type="AlphaFoldDB" id="W7XD86"/>
<sequence length="82" mass="9592">MNVNAIIRSQFSEQLNISSLKQTNPTTNLRNELNLKNNDNSWNYQVIILNIEYFVLFTLSIKNQAKIISTTKNIREQHIVQN</sequence>
<dbReference type="RefSeq" id="XP_012652014.1">
    <property type="nucleotide sequence ID" value="XM_012796560.1"/>
</dbReference>
<organism evidence="1 2">
    <name type="scientific">Tetrahymena thermophila (strain SB210)</name>
    <dbReference type="NCBI Taxonomy" id="312017"/>
    <lineage>
        <taxon>Eukaryota</taxon>
        <taxon>Sar</taxon>
        <taxon>Alveolata</taxon>
        <taxon>Ciliophora</taxon>
        <taxon>Intramacronucleata</taxon>
        <taxon>Oligohymenophorea</taxon>
        <taxon>Hymenostomatida</taxon>
        <taxon>Tetrahymenina</taxon>
        <taxon>Tetrahymenidae</taxon>
        <taxon>Tetrahymena</taxon>
    </lineage>
</organism>
<evidence type="ECO:0000313" key="1">
    <source>
        <dbReference type="EMBL" id="EWS75467.1"/>
    </source>
</evidence>
<proteinExistence type="predicted"/>
<dbReference type="GeneID" id="24440764"/>
<dbReference type="InParanoid" id="W7XD86"/>
<gene>
    <name evidence="1" type="ORF">TTHERM_000809448</name>
</gene>
<reference evidence="2" key="1">
    <citation type="journal article" date="2006" name="PLoS Biol.">
        <title>Macronuclear genome sequence of the ciliate Tetrahymena thermophila, a model eukaryote.</title>
        <authorList>
            <person name="Eisen J.A."/>
            <person name="Coyne R.S."/>
            <person name="Wu M."/>
            <person name="Wu D."/>
            <person name="Thiagarajan M."/>
            <person name="Wortman J.R."/>
            <person name="Badger J.H."/>
            <person name="Ren Q."/>
            <person name="Amedeo P."/>
            <person name="Jones K.M."/>
            <person name="Tallon L.J."/>
            <person name="Delcher A.L."/>
            <person name="Salzberg S.L."/>
            <person name="Silva J.C."/>
            <person name="Haas B.J."/>
            <person name="Majoros W.H."/>
            <person name="Farzad M."/>
            <person name="Carlton J.M."/>
            <person name="Smith R.K. Jr."/>
            <person name="Garg J."/>
            <person name="Pearlman R.E."/>
            <person name="Karrer K.M."/>
            <person name="Sun L."/>
            <person name="Manning G."/>
            <person name="Elde N.C."/>
            <person name="Turkewitz A.P."/>
            <person name="Asai D.J."/>
            <person name="Wilkes D.E."/>
            <person name="Wang Y."/>
            <person name="Cai H."/>
            <person name="Collins K."/>
            <person name="Stewart B.A."/>
            <person name="Lee S.R."/>
            <person name="Wilamowska K."/>
            <person name="Weinberg Z."/>
            <person name="Ruzzo W.L."/>
            <person name="Wloga D."/>
            <person name="Gaertig J."/>
            <person name="Frankel J."/>
            <person name="Tsao C.-C."/>
            <person name="Gorovsky M.A."/>
            <person name="Keeling P.J."/>
            <person name="Waller R.F."/>
            <person name="Patron N.J."/>
            <person name="Cherry J.M."/>
            <person name="Stover N.A."/>
            <person name="Krieger C.J."/>
            <person name="del Toro C."/>
            <person name="Ryder H.F."/>
            <person name="Williamson S.C."/>
            <person name="Barbeau R.A."/>
            <person name="Hamilton E.P."/>
            <person name="Orias E."/>
        </authorList>
    </citation>
    <scope>NUCLEOTIDE SEQUENCE [LARGE SCALE GENOMIC DNA]</scope>
    <source>
        <strain evidence="2">SB210</strain>
    </source>
</reference>
<dbReference type="KEGG" id="tet:TTHERM_000809448"/>
<evidence type="ECO:0000313" key="2">
    <source>
        <dbReference type="Proteomes" id="UP000009168"/>
    </source>
</evidence>
<accession>W7XD86</accession>
<keyword evidence="2" id="KW-1185">Reference proteome</keyword>
<dbReference type="EMBL" id="GG662769">
    <property type="protein sequence ID" value="EWS75467.1"/>
    <property type="molecule type" value="Genomic_DNA"/>
</dbReference>
<dbReference type="Proteomes" id="UP000009168">
    <property type="component" value="Unassembled WGS sequence"/>
</dbReference>
<protein>
    <submittedName>
        <fullName evidence="1">Uncharacterized protein</fullName>
    </submittedName>
</protein>